<dbReference type="EMBL" id="BAFF01000005">
    <property type="protein sequence ID" value="GAB52138.1"/>
    <property type="molecule type" value="Genomic_DNA"/>
</dbReference>
<dbReference type="GO" id="GO:0046872">
    <property type="term" value="F:metal ion binding"/>
    <property type="evidence" value="ECO:0007669"/>
    <property type="project" value="UniProtKB-KW"/>
</dbReference>
<dbReference type="GeneID" id="92828478"/>
<protein>
    <submittedName>
        <fullName evidence="6">Putative polyferredoxin</fullName>
    </submittedName>
</protein>
<organism evidence="6 7">
    <name type="scientific">Atlantibacter hermannii NBRC 105704</name>
    <dbReference type="NCBI Taxonomy" id="1115512"/>
    <lineage>
        <taxon>Bacteria</taxon>
        <taxon>Pseudomonadati</taxon>
        <taxon>Pseudomonadota</taxon>
        <taxon>Gammaproteobacteria</taxon>
        <taxon>Enterobacterales</taxon>
        <taxon>Enterobacteriaceae</taxon>
        <taxon>Atlantibacter</taxon>
    </lineage>
</organism>
<evidence type="ECO:0000256" key="3">
    <source>
        <dbReference type="ARBA" id="ARBA00023004"/>
    </source>
</evidence>
<dbReference type="GO" id="GO:0051539">
    <property type="term" value="F:4 iron, 4 sulfur cluster binding"/>
    <property type="evidence" value="ECO:0007669"/>
    <property type="project" value="UniProtKB-KW"/>
</dbReference>
<dbReference type="PANTHER" id="PTHR43687">
    <property type="entry name" value="ADENYLYLSULFATE REDUCTASE, BETA SUBUNIT"/>
    <property type="match status" value="1"/>
</dbReference>
<keyword evidence="1" id="KW-0004">4Fe-4S</keyword>
<feature type="domain" description="4Fe-4S ferredoxin-type" evidence="5">
    <location>
        <begin position="215"/>
        <end position="243"/>
    </location>
</feature>
<keyword evidence="3" id="KW-0408">Iron</keyword>
<dbReference type="InterPro" id="IPR017896">
    <property type="entry name" value="4Fe4S_Fe-S-bd"/>
</dbReference>
<reference evidence="6 7" key="1">
    <citation type="submission" date="2012-02" db="EMBL/GenBank/DDBJ databases">
        <title>Whole genome shotgun sequence of Escherichia hermannii NBRC 105704.</title>
        <authorList>
            <person name="Yoshida I."/>
            <person name="Hosoyama A."/>
            <person name="Tsuchikane K."/>
            <person name="Katsumata H."/>
            <person name="Yamazaki S."/>
            <person name="Fujita N."/>
        </authorList>
    </citation>
    <scope>NUCLEOTIDE SEQUENCE [LARGE SCALE GENOMIC DNA]</scope>
    <source>
        <strain evidence="6 7">NBRC 105704</strain>
    </source>
</reference>
<dbReference type="Proteomes" id="UP000010297">
    <property type="component" value="Unassembled WGS sequence"/>
</dbReference>
<dbReference type="InterPro" id="IPR017900">
    <property type="entry name" value="4Fe4S_Fe_S_CS"/>
</dbReference>
<proteinExistence type="predicted"/>
<dbReference type="SUPFAM" id="SSF54862">
    <property type="entry name" value="4Fe-4S ferredoxins"/>
    <property type="match status" value="2"/>
</dbReference>
<dbReference type="Pfam" id="PF25160">
    <property type="entry name" value="LdpA_Fe-S-bd"/>
    <property type="match status" value="1"/>
</dbReference>
<evidence type="ECO:0000256" key="4">
    <source>
        <dbReference type="ARBA" id="ARBA00023014"/>
    </source>
</evidence>
<accession>H5V2D0</accession>
<keyword evidence="2" id="KW-0479">Metal-binding</keyword>
<evidence type="ECO:0000313" key="6">
    <source>
        <dbReference type="EMBL" id="GAB52138.1"/>
    </source>
</evidence>
<dbReference type="eggNOG" id="COG1036">
    <property type="taxonomic scope" value="Bacteria"/>
</dbReference>
<dbReference type="InterPro" id="IPR057431">
    <property type="entry name" value="LdpA_Fe-S-bd"/>
</dbReference>
<dbReference type="PANTHER" id="PTHR43687:SF1">
    <property type="entry name" value="FERREDOXIN III"/>
    <property type="match status" value="1"/>
</dbReference>
<evidence type="ECO:0000313" key="7">
    <source>
        <dbReference type="Proteomes" id="UP000010297"/>
    </source>
</evidence>
<feature type="domain" description="4Fe-4S ferredoxin-type" evidence="5">
    <location>
        <begin position="185"/>
        <end position="214"/>
    </location>
</feature>
<dbReference type="PROSITE" id="PS00198">
    <property type="entry name" value="4FE4S_FER_1"/>
    <property type="match status" value="2"/>
</dbReference>
<dbReference type="InterPro" id="IPR050572">
    <property type="entry name" value="Fe-S_Ferredoxin"/>
</dbReference>
<dbReference type="Pfam" id="PF00037">
    <property type="entry name" value="Fer4"/>
    <property type="match status" value="2"/>
</dbReference>
<gene>
    <name evidence="6" type="ORF">EH105704_05_01450</name>
</gene>
<evidence type="ECO:0000259" key="5">
    <source>
        <dbReference type="PROSITE" id="PS51379"/>
    </source>
</evidence>
<dbReference type="RefSeq" id="WP_002435715.1">
    <property type="nucleotide sequence ID" value="NZ_BAFF01000005.1"/>
</dbReference>
<dbReference type="Gene3D" id="3.30.70.20">
    <property type="match status" value="2"/>
</dbReference>
<feature type="domain" description="4Fe-4S ferredoxin-type" evidence="5">
    <location>
        <begin position="46"/>
        <end position="75"/>
    </location>
</feature>
<dbReference type="PROSITE" id="PS51379">
    <property type="entry name" value="4FE4S_FER_2"/>
    <property type="match status" value="3"/>
</dbReference>
<name>H5V2D0_ATLHE</name>
<dbReference type="eggNOG" id="COG2768">
    <property type="taxonomic scope" value="Bacteria"/>
</dbReference>
<keyword evidence="7" id="KW-1185">Reference proteome</keyword>
<evidence type="ECO:0000256" key="2">
    <source>
        <dbReference type="ARBA" id="ARBA00022723"/>
    </source>
</evidence>
<keyword evidence="4" id="KW-0411">Iron-sulfur</keyword>
<dbReference type="AlphaFoldDB" id="H5V2D0"/>
<sequence>MAHLSLNLLPAPPGAGASCVRRVVKKNACQACVEACPLQAIAVESGNVVIDERQCNQCGRCLFVCPTDALENIQPVTRHWIDDRLVAPLSLQPACVDELLLWHFEKGIRAIELDGEQEGWLRAVAELNGVLKQLNQPTWWLAPPSDGPVNNARRQWLHLRKESTSGAVAYGRRALRDNVTNCHRYRVVLTAEHCYLCGACARICPERAIRLHSDHFTLDNARCTGCGQCAVVCFPQAIRSEVQWNTDAPQRLPVLPSTCNCCGQAFTAWDAQQRTCPFCRQHRHGMR</sequence>
<comment type="caution">
    <text evidence="6">The sequence shown here is derived from an EMBL/GenBank/DDBJ whole genome shotgun (WGS) entry which is preliminary data.</text>
</comment>
<evidence type="ECO:0000256" key="1">
    <source>
        <dbReference type="ARBA" id="ARBA00022485"/>
    </source>
</evidence>